<feature type="region of interest" description="Disordered" evidence="1">
    <location>
        <begin position="15"/>
        <end position="34"/>
    </location>
</feature>
<keyword evidence="3" id="KW-1185">Reference proteome</keyword>
<evidence type="ECO:0000313" key="2">
    <source>
        <dbReference type="EMBL" id="CAG7828396.1"/>
    </source>
</evidence>
<protein>
    <submittedName>
        <fullName evidence="2">Uncharacterized protein</fullName>
    </submittedName>
</protein>
<proteinExistence type="predicted"/>
<accession>A0A8J2L9R3</accession>
<dbReference type="AlphaFoldDB" id="A0A8J2L9R3"/>
<name>A0A8J2L9R3_9HEXA</name>
<gene>
    <name evidence="2" type="ORF">AFUS01_LOCUS38326</name>
</gene>
<evidence type="ECO:0000256" key="1">
    <source>
        <dbReference type="SAM" id="MobiDB-lite"/>
    </source>
</evidence>
<dbReference type="Proteomes" id="UP000708208">
    <property type="component" value="Unassembled WGS sequence"/>
</dbReference>
<organism evidence="2 3">
    <name type="scientific">Allacma fusca</name>
    <dbReference type="NCBI Taxonomy" id="39272"/>
    <lineage>
        <taxon>Eukaryota</taxon>
        <taxon>Metazoa</taxon>
        <taxon>Ecdysozoa</taxon>
        <taxon>Arthropoda</taxon>
        <taxon>Hexapoda</taxon>
        <taxon>Collembola</taxon>
        <taxon>Symphypleona</taxon>
        <taxon>Sminthuridae</taxon>
        <taxon>Allacma</taxon>
    </lineage>
</organism>
<dbReference type="EMBL" id="CAJVCH010547322">
    <property type="protein sequence ID" value="CAG7828396.1"/>
    <property type="molecule type" value="Genomic_DNA"/>
</dbReference>
<feature type="non-terminal residue" evidence="2">
    <location>
        <position position="34"/>
    </location>
</feature>
<sequence length="34" mass="3866">MFNFAALAEETINEEETTKWGRSMGGGWDQNLMT</sequence>
<comment type="caution">
    <text evidence="2">The sequence shown here is derived from an EMBL/GenBank/DDBJ whole genome shotgun (WGS) entry which is preliminary data.</text>
</comment>
<reference evidence="2" key="1">
    <citation type="submission" date="2021-06" db="EMBL/GenBank/DDBJ databases">
        <authorList>
            <person name="Hodson N. C."/>
            <person name="Mongue J. A."/>
            <person name="Jaron S. K."/>
        </authorList>
    </citation>
    <scope>NUCLEOTIDE SEQUENCE</scope>
</reference>
<evidence type="ECO:0000313" key="3">
    <source>
        <dbReference type="Proteomes" id="UP000708208"/>
    </source>
</evidence>